<organism evidence="2 3">
    <name type="scientific">Mycobacterium phage Holli</name>
    <dbReference type="NCBI Taxonomy" id="1821725"/>
    <lineage>
        <taxon>Viruses</taxon>
        <taxon>Duplodnaviria</taxon>
        <taxon>Heunggongvirae</taxon>
        <taxon>Uroviricota</taxon>
        <taxon>Caudoviricetes</taxon>
        <taxon>Backyardiganvirus</taxon>
        <taxon>Backyardiganvirus peaches</taxon>
    </lineage>
</organism>
<accession>A0A143FQD7</accession>
<proteinExistence type="predicted"/>
<sequence>MNADIMLAMRKARRHQRSGWYPPRQTKPKGSK</sequence>
<gene>
    <name evidence="2" type="primary">85</name>
    <name evidence="2" type="ORF">SEA_HOLLI_85</name>
</gene>
<protein>
    <submittedName>
        <fullName evidence="2">Uncharacterized protein</fullName>
    </submittedName>
</protein>
<feature type="region of interest" description="Disordered" evidence="1">
    <location>
        <begin position="9"/>
        <end position="32"/>
    </location>
</feature>
<evidence type="ECO:0000313" key="2">
    <source>
        <dbReference type="EMBL" id="AMW64075.1"/>
    </source>
</evidence>
<evidence type="ECO:0000256" key="1">
    <source>
        <dbReference type="SAM" id="MobiDB-lite"/>
    </source>
</evidence>
<evidence type="ECO:0000313" key="3">
    <source>
        <dbReference type="Proteomes" id="UP000221764"/>
    </source>
</evidence>
<dbReference type="EMBL" id="KU985092">
    <property type="protein sequence ID" value="AMW64075.1"/>
    <property type="molecule type" value="Genomic_DNA"/>
</dbReference>
<name>A0A143FQD7_9CAUD</name>
<reference evidence="2 3" key="1">
    <citation type="submission" date="2016-03" db="EMBL/GenBank/DDBJ databases">
        <authorList>
            <person name="Batra N."/>
            <person name="Bumhira A."/>
            <person name="Davidson S."/>
            <person name="Dowdell I."/>
            <person name="Falahat M."/>
            <person name="Gulamani S."/>
            <person name="Kelley B."/>
            <person name="Mosley C."/>
            <person name="Muthalaly R."/>
            <person name="Patel R."/>
            <person name="Robinson D."/>
            <person name="Terry B."/>
            <person name="Thompson K."/>
            <person name="Wakefield L."/>
            <person name="Lockhart R."/>
            <person name="Shah H."/>
            <person name="Monti D.L."/>
            <person name="Bowman C.A."/>
            <person name="Russell D.A."/>
            <person name="Pope W.H."/>
            <person name="Jacobs-Sera D."/>
            <person name="Hendrix R.W."/>
            <person name="Hatfull G.F."/>
        </authorList>
    </citation>
    <scope>NUCLEOTIDE SEQUENCE [LARGE SCALE GENOMIC DNA]</scope>
</reference>
<dbReference type="Proteomes" id="UP000221764">
    <property type="component" value="Segment"/>
</dbReference>